<proteinExistence type="predicted"/>
<dbReference type="Proteomes" id="UP001398420">
    <property type="component" value="Unassembled WGS sequence"/>
</dbReference>
<gene>
    <name evidence="1" type="ORF">AAF454_03950</name>
</gene>
<organism evidence="1 2">
    <name type="scientific">Kurthia gibsonii</name>
    <dbReference type="NCBI Taxonomy" id="33946"/>
    <lineage>
        <taxon>Bacteria</taxon>
        <taxon>Bacillati</taxon>
        <taxon>Bacillota</taxon>
        <taxon>Bacilli</taxon>
        <taxon>Bacillales</taxon>
        <taxon>Caryophanaceae</taxon>
        <taxon>Kurthia</taxon>
    </lineage>
</organism>
<evidence type="ECO:0008006" key="3">
    <source>
        <dbReference type="Google" id="ProtNLM"/>
    </source>
</evidence>
<comment type="caution">
    <text evidence="1">The sequence shown here is derived from an EMBL/GenBank/DDBJ whole genome shotgun (WGS) entry which is preliminary data.</text>
</comment>
<sequence>MGYFRAKIDINQNGHTPFSKNYWYWERLWNRYAVKLAEVQVQCWNEETKQIHELHAVAENTQQEGLVHIHSIELTKEHFLFLRDDSYDGRKLKWFMMTFTDCEGVERLEIRDYGTEVIFNQISIEDAQPVIELFQEGNANAVFVKDEQD</sequence>
<dbReference type="EMBL" id="JBCEWA010000002">
    <property type="protein sequence ID" value="MEL5987580.1"/>
    <property type="molecule type" value="Genomic_DNA"/>
</dbReference>
<dbReference type="RefSeq" id="WP_068451660.1">
    <property type="nucleotide sequence ID" value="NZ_CP147847.1"/>
</dbReference>
<reference evidence="1 2" key="1">
    <citation type="submission" date="2024-04" db="EMBL/GenBank/DDBJ databases">
        <authorList>
            <person name="Wu Y.S."/>
            <person name="Zhang L."/>
        </authorList>
    </citation>
    <scope>NUCLEOTIDE SEQUENCE [LARGE SCALE GENOMIC DNA]</scope>
    <source>
        <strain evidence="1 2">KG-01</strain>
    </source>
</reference>
<protein>
    <recommendedName>
        <fullName evidence="3">DUF4085 family protein</fullName>
    </recommendedName>
</protein>
<evidence type="ECO:0000313" key="2">
    <source>
        <dbReference type="Proteomes" id="UP001398420"/>
    </source>
</evidence>
<accession>A0ABU9LKE1</accession>
<name>A0ABU9LKE1_9BACL</name>
<evidence type="ECO:0000313" key="1">
    <source>
        <dbReference type="EMBL" id="MEL5987580.1"/>
    </source>
</evidence>
<keyword evidence="2" id="KW-1185">Reference proteome</keyword>